<sequence>MKQARYLFINLLILLAPIYGNWDLIINGKHCQGTVIDIKEIKQQLFYETYPQISYEVGNKTYKIEGPENADYPIGMKLELIYPEDEPSAAIIYSVSGFLSQWYTVLALVLLILWNAFYLSFLKGKPNNNSHIKMDKNKLLN</sequence>
<evidence type="ECO:0008006" key="4">
    <source>
        <dbReference type="Google" id="ProtNLM"/>
    </source>
</evidence>
<evidence type="ECO:0000256" key="1">
    <source>
        <dbReference type="SAM" id="Phobius"/>
    </source>
</evidence>
<keyword evidence="1" id="KW-0472">Membrane</keyword>
<keyword evidence="3" id="KW-1185">Reference proteome</keyword>
<organism evidence="2 3">
    <name type="scientific">Ancylomarina euxinus</name>
    <dbReference type="NCBI Taxonomy" id="2283627"/>
    <lineage>
        <taxon>Bacteria</taxon>
        <taxon>Pseudomonadati</taxon>
        <taxon>Bacteroidota</taxon>
        <taxon>Bacteroidia</taxon>
        <taxon>Marinilabiliales</taxon>
        <taxon>Marinifilaceae</taxon>
        <taxon>Ancylomarina</taxon>
    </lineage>
</organism>
<name>A0A425Y2C8_9BACT</name>
<proteinExistence type="predicted"/>
<evidence type="ECO:0000313" key="2">
    <source>
        <dbReference type="EMBL" id="RRG22097.1"/>
    </source>
</evidence>
<evidence type="ECO:0000313" key="3">
    <source>
        <dbReference type="Proteomes" id="UP000285794"/>
    </source>
</evidence>
<protein>
    <recommendedName>
        <fullName evidence="4">DUF3592 domain-containing protein</fullName>
    </recommendedName>
</protein>
<dbReference type="OrthoDB" id="1119055at2"/>
<keyword evidence="1" id="KW-1133">Transmembrane helix</keyword>
<dbReference type="EMBL" id="QQWG01000006">
    <property type="protein sequence ID" value="RRG22097.1"/>
    <property type="molecule type" value="Genomic_DNA"/>
</dbReference>
<comment type="caution">
    <text evidence="2">The sequence shown here is derived from an EMBL/GenBank/DDBJ whole genome shotgun (WGS) entry which is preliminary data.</text>
</comment>
<feature type="transmembrane region" description="Helical" evidence="1">
    <location>
        <begin position="102"/>
        <end position="122"/>
    </location>
</feature>
<accession>A0A425Y2C8</accession>
<dbReference type="AlphaFoldDB" id="A0A425Y2C8"/>
<reference evidence="2 3" key="1">
    <citation type="submission" date="2018-07" db="EMBL/GenBank/DDBJ databases">
        <title>Draft genome sequence of Ancylomarina sp. M1P.</title>
        <authorList>
            <person name="Yadav S."/>
            <person name="Villanueva L."/>
            <person name="Damste J.S.S."/>
        </authorList>
    </citation>
    <scope>NUCLEOTIDE SEQUENCE [LARGE SCALE GENOMIC DNA]</scope>
    <source>
        <strain evidence="2 3">M1P</strain>
    </source>
</reference>
<keyword evidence="1" id="KW-0812">Transmembrane</keyword>
<dbReference type="Proteomes" id="UP000285794">
    <property type="component" value="Unassembled WGS sequence"/>
</dbReference>
<dbReference type="RefSeq" id="WP_125030326.1">
    <property type="nucleotide sequence ID" value="NZ_JAPXVP010000006.1"/>
</dbReference>
<gene>
    <name evidence="2" type="ORF">DWB61_07735</name>
</gene>